<gene>
    <name evidence="1" type="ORF">WKV44_10260</name>
</gene>
<evidence type="ECO:0000313" key="2">
    <source>
        <dbReference type="Proteomes" id="UP001466331"/>
    </source>
</evidence>
<comment type="caution">
    <text evidence="1">The sequence shown here is derived from an EMBL/GenBank/DDBJ whole genome shotgun (WGS) entry which is preliminary data.</text>
</comment>
<evidence type="ECO:0000313" key="1">
    <source>
        <dbReference type="EMBL" id="MEM5948922.1"/>
    </source>
</evidence>
<reference evidence="1 2" key="1">
    <citation type="submission" date="2024-03" db="EMBL/GenBank/DDBJ databases">
        <title>Ignisphaera cupida sp. nov., a hyperthermophilic hydrolytic archaeon from a hot spring of Kamchatka, and proposal of Ignisphaeraceae fam. nov.</title>
        <authorList>
            <person name="Podosokorskaya O.A."/>
            <person name="Elcheninov A.G."/>
            <person name="Maltseva A.I."/>
            <person name="Zayulina K.S."/>
            <person name="Novikov A."/>
            <person name="Merkel A.Y."/>
        </authorList>
    </citation>
    <scope>NUCLEOTIDE SEQUENCE [LARGE SCALE GENOMIC DNA]</scope>
    <source>
        <strain evidence="1 2">38H-sp</strain>
    </source>
</reference>
<protein>
    <submittedName>
        <fullName evidence="1">Tetratricopeptide repeat protein</fullName>
    </submittedName>
</protein>
<sequence length="550" mass="63797">MKSTINLIKPVCILLVFISGCIPVFSQTQEKTIAKSYLKEAEHLFELKKYSQALSMANKGLEFSREPKLFFIAAKSLFILNADGKIAREYAREAVDLSNTSSFDEREEFLVLYYKILYRQKEYNFIVSEITKLIEKNENISPELYRIYISSLKRLNKTEKLNDVLPVVLSIFPDDAWFYIFSGLYSSVPISELFDYATISTEDLAQLIGMFFYDDSFDLIPVSIFHSLDISESNSLISAFSLLADSMDTKKWNIFLQQGGYRQRELMLALYQNKAIDIDRIKQAYDFFDATDHMTWDTNMDMFPEYKIDINNSGIATMIYDENQDNRPELVINYEHAYPSDMYVYADEQIWKIVYDPYPAVVSVELISQSKHVEYKLIPLSLEIPINGIPVQSENWVLSPWGGNVPSFVIPVSDILNHTLEINVYDSKQPNKAYVNIRMSGNKINMLRARLLDGDSWDMMVWYKDGYPEYGKRDLDGNGFFEIQDTYDVDGNVTKSSYNGLDNNYSLVYDYKDSSFLWVFKEGEKVKKLVTEDKWGGAIVFNELLKELYR</sequence>
<dbReference type="RefSeq" id="WP_420070374.1">
    <property type="nucleotide sequence ID" value="NZ_JBCHKQ010000007.1"/>
</dbReference>
<accession>A0ABU9UE15</accession>
<dbReference type="EMBL" id="JBCHKQ010000007">
    <property type="protein sequence ID" value="MEM5948922.1"/>
    <property type="molecule type" value="Genomic_DNA"/>
</dbReference>
<dbReference type="PROSITE" id="PS51257">
    <property type="entry name" value="PROKAR_LIPOPROTEIN"/>
    <property type="match status" value="1"/>
</dbReference>
<proteinExistence type="predicted"/>
<dbReference type="Proteomes" id="UP001466331">
    <property type="component" value="Unassembled WGS sequence"/>
</dbReference>
<dbReference type="Gene3D" id="1.25.40.10">
    <property type="entry name" value="Tetratricopeptide repeat domain"/>
    <property type="match status" value="1"/>
</dbReference>
<dbReference type="InterPro" id="IPR011990">
    <property type="entry name" value="TPR-like_helical_dom_sf"/>
</dbReference>
<name>A0ABU9UE15_9SPIR</name>
<organism evidence="1 2">
    <name type="scientific">Rarispira pelagica</name>
    <dbReference type="NCBI Taxonomy" id="3141764"/>
    <lineage>
        <taxon>Bacteria</taxon>
        <taxon>Pseudomonadati</taxon>
        <taxon>Spirochaetota</taxon>
        <taxon>Spirochaetia</taxon>
        <taxon>Winmispirales</taxon>
        <taxon>Winmispiraceae</taxon>
        <taxon>Rarispira</taxon>
    </lineage>
</organism>
<keyword evidence="2" id="KW-1185">Reference proteome</keyword>